<dbReference type="RefSeq" id="XP_004259365.1">
    <property type="nucleotide sequence ID" value="XM_004259317.1"/>
</dbReference>
<proteinExistence type="predicted"/>
<feature type="region of interest" description="Disordered" evidence="1">
    <location>
        <begin position="13"/>
        <end position="37"/>
    </location>
</feature>
<accession>A0A0A1UBK5</accession>
<dbReference type="OrthoDB" id="397265at2759"/>
<evidence type="ECO:0000313" key="3">
    <source>
        <dbReference type="Proteomes" id="UP000014680"/>
    </source>
</evidence>
<protein>
    <submittedName>
        <fullName evidence="2">Uncharacterized protein</fullName>
    </submittedName>
</protein>
<evidence type="ECO:0000256" key="1">
    <source>
        <dbReference type="SAM" id="MobiDB-lite"/>
    </source>
</evidence>
<gene>
    <name evidence="2" type="ORF">EIN_074370</name>
</gene>
<dbReference type="AlphaFoldDB" id="A0A0A1UBK5"/>
<dbReference type="EMBL" id="KB206336">
    <property type="protein sequence ID" value="ELP92594.1"/>
    <property type="molecule type" value="Genomic_DNA"/>
</dbReference>
<name>A0A0A1UBK5_ENTIV</name>
<keyword evidence="3" id="KW-1185">Reference proteome</keyword>
<dbReference type="GeneID" id="14891578"/>
<dbReference type="KEGG" id="eiv:EIN_074370"/>
<feature type="compositionally biased region" description="Basic residues" evidence="1">
    <location>
        <begin position="27"/>
        <end position="37"/>
    </location>
</feature>
<dbReference type="VEuPathDB" id="AmoebaDB:EIN_074370"/>
<organism evidence="2 3">
    <name type="scientific">Entamoeba invadens IP1</name>
    <dbReference type="NCBI Taxonomy" id="370355"/>
    <lineage>
        <taxon>Eukaryota</taxon>
        <taxon>Amoebozoa</taxon>
        <taxon>Evosea</taxon>
        <taxon>Archamoebae</taxon>
        <taxon>Mastigamoebida</taxon>
        <taxon>Entamoebidae</taxon>
        <taxon>Entamoeba</taxon>
    </lineage>
</organism>
<reference evidence="2 3" key="1">
    <citation type="submission" date="2012-10" db="EMBL/GenBank/DDBJ databases">
        <authorList>
            <person name="Zafar N."/>
            <person name="Inman J."/>
            <person name="Hall N."/>
            <person name="Lorenzi H."/>
            <person name="Caler E."/>
        </authorList>
    </citation>
    <scope>NUCLEOTIDE SEQUENCE [LARGE SCALE GENOMIC DNA]</scope>
    <source>
        <strain evidence="2 3">IP1</strain>
    </source>
</reference>
<evidence type="ECO:0000313" key="2">
    <source>
        <dbReference type="EMBL" id="ELP92594.1"/>
    </source>
</evidence>
<sequence>MLYNTTIRTYKRHMSQKEVTSSPKPPRSPRSHSPKRKKWDVVNTEFLRTLKEQGQNISVAITDPTQALIVVPQQFALATIGQNDLDAFLKELKKGTFEYTKSICINHLNPYLRGQLLKSVTHEFLMKEFNVHVFVKGNYQEDFHGTEFDPDDNSTYVNKCGQTPLYLFVKGDTPRELEEGEKNIRALFNGRMRLEVYPPRFVSKDEEALFAQMIEGKDRTNVAYIEKKNTVTIILKGAGSPDVDNDEDGPLAIEIVGTTPIGILKSRGMCRSLIECEKRRWNKMCMKEQMKTQKVE</sequence>
<dbReference type="Proteomes" id="UP000014680">
    <property type="component" value="Unassembled WGS sequence"/>
</dbReference>
<dbReference type="OMA" id="THEFLMK"/>